<dbReference type="SUPFAM" id="SSF143744">
    <property type="entry name" value="GlcG-like"/>
    <property type="match status" value="1"/>
</dbReference>
<dbReference type="Proteomes" id="UP001387364">
    <property type="component" value="Chromosome"/>
</dbReference>
<dbReference type="InterPro" id="IPR052517">
    <property type="entry name" value="GlcG_carb_metab_protein"/>
</dbReference>
<reference evidence="1 2" key="1">
    <citation type="submission" date="2024-02" db="EMBL/GenBank/DDBJ databases">
        <title>Seven novel Bacillus-like species.</title>
        <authorList>
            <person name="Liu G."/>
        </authorList>
    </citation>
    <scope>NUCLEOTIDE SEQUENCE [LARGE SCALE GENOMIC DNA]</scope>
    <source>
        <strain evidence="1 2">FJAT-52991</strain>
    </source>
</reference>
<dbReference type="EMBL" id="CP147404">
    <property type="protein sequence ID" value="WXB92614.1"/>
    <property type="molecule type" value="Genomic_DNA"/>
</dbReference>
<proteinExistence type="predicted"/>
<dbReference type="RefSeq" id="WP_338751290.1">
    <property type="nucleotide sequence ID" value="NZ_CP147404.1"/>
</dbReference>
<dbReference type="Pfam" id="PF03928">
    <property type="entry name" value="HbpS-like"/>
    <property type="match status" value="1"/>
</dbReference>
<gene>
    <name evidence="1" type="ORF">WDJ61_15485</name>
</gene>
<dbReference type="Gene3D" id="3.30.450.150">
    <property type="entry name" value="Haem-degrading domain"/>
    <property type="match status" value="1"/>
</dbReference>
<sequence>MFLEQKTISRELATRMLEAAVDKAEELRVAVNVAIVDNGGHLIAFTRMDHAPLLSVDIAQNKAYTAAAFGLPTHEWYELIKDEPSLKSGIVHTNRLTVFGGGYPVRCGDELAGGIGVSGGTLEEDQACCEAALLQIKEEVNK</sequence>
<name>A0ABZ2N4V0_9BACI</name>
<dbReference type="InterPro" id="IPR005624">
    <property type="entry name" value="PduO/GlcC-like"/>
</dbReference>
<dbReference type="PANTHER" id="PTHR34309">
    <property type="entry name" value="SLR1406 PROTEIN"/>
    <property type="match status" value="1"/>
</dbReference>
<evidence type="ECO:0000313" key="2">
    <source>
        <dbReference type="Proteomes" id="UP001387364"/>
    </source>
</evidence>
<organism evidence="1 2">
    <name type="scientific">Bacillus kandeliae</name>
    <dbReference type="NCBI Taxonomy" id="3129297"/>
    <lineage>
        <taxon>Bacteria</taxon>
        <taxon>Bacillati</taxon>
        <taxon>Bacillota</taxon>
        <taxon>Bacilli</taxon>
        <taxon>Bacillales</taxon>
        <taxon>Bacillaceae</taxon>
        <taxon>Bacillus</taxon>
    </lineage>
</organism>
<keyword evidence="2" id="KW-1185">Reference proteome</keyword>
<accession>A0ABZ2N4V0</accession>
<dbReference type="InterPro" id="IPR038084">
    <property type="entry name" value="PduO/GlcC-like_sf"/>
</dbReference>
<evidence type="ECO:0000313" key="1">
    <source>
        <dbReference type="EMBL" id="WXB92614.1"/>
    </source>
</evidence>
<protein>
    <submittedName>
        <fullName evidence="1">Heme-binding protein</fullName>
    </submittedName>
</protein>
<dbReference type="PANTHER" id="PTHR34309:SF1">
    <property type="entry name" value="PROTEIN GLCG"/>
    <property type="match status" value="1"/>
</dbReference>